<feature type="transmembrane region" description="Helical" evidence="5">
    <location>
        <begin position="164"/>
        <end position="191"/>
    </location>
</feature>
<dbReference type="AlphaFoldDB" id="A0A4D6WTX9"/>
<dbReference type="InterPro" id="IPR051784">
    <property type="entry name" value="Nod_factor_ABC_transporter"/>
</dbReference>
<comment type="subcellular location">
    <subcellularLocation>
        <location evidence="1">Membrane</location>
        <topology evidence="1">Multi-pass membrane protein</topology>
    </subcellularLocation>
</comment>
<dbReference type="InterPro" id="IPR047817">
    <property type="entry name" value="ABC2_TM_bact-type"/>
</dbReference>
<proteinExistence type="predicted"/>
<protein>
    <recommendedName>
        <fullName evidence="6">ABC transmembrane type-2 domain-containing protein</fullName>
    </recommendedName>
</protein>
<sequence length="294" mass="34189">MIYKNIIRHKQNILKPKYKIKVKYFSNTMLIEIKTLTKRLYTQTKRRPINIITNMIQPLIWLILFGALFKNAPINLIQEYNIKYSQFLSYGIIAFTAFSSSLNAGLPIIFDREFGFLNRILISPLINKNSLFSSLIIYTFIVNIIQIIIIITFSIILLDNTIKFNIIFFIINITTILIINIATLSIGLSFIVPGHIEFLGFTLIINLPALFSSTALAPLRFMPYWLQLIALINPLTYSIEIIRYISLNNKYKWNNNIINTIFLKLSLQHSILILMIITLLTCIIINKIIKYKYN</sequence>
<evidence type="ECO:0000259" key="6">
    <source>
        <dbReference type="PROSITE" id="PS51012"/>
    </source>
</evidence>
<dbReference type="InterPro" id="IPR000412">
    <property type="entry name" value="ABC_2_transport"/>
</dbReference>
<dbReference type="InterPro" id="IPR013525">
    <property type="entry name" value="ABC2_TM"/>
</dbReference>
<dbReference type="GO" id="GO:0140359">
    <property type="term" value="F:ABC-type transporter activity"/>
    <property type="evidence" value="ECO:0007669"/>
    <property type="project" value="InterPro"/>
</dbReference>
<dbReference type="PANTHER" id="PTHR43229">
    <property type="entry name" value="NODULATION PROTEIN J"/>
    <property type="match status" value="1"/>
</dbReference>
<feature type="transmembrane region" description="Helical" evidence="5">
    <location>
        <begin position="198"/>
        <end position="218"/>
    </location>
</feature>
<keyword evidence="3 5" id="KW-1133">Transmembrane helix</keyword>
<accession>A0A4D6WTX9</accession>
<feature type="transmembrane region" description="Helical" evidence="5">
    <location>
        <begin position="267"/>
        <end position="289"/>
    </location>
</feature>
<feature type="transmembrane region" description="Helical" evidence="5">
    <location>
        <begin position="89"/>
        <end position="110"/>
    </location>
</feature>
<feature type="transmembrane region" description="Helical" evidence="5">
    <location>
        <begin position="131"/>
        <end position="158"/>
    </location>
</feature>
<name>A0A4D6WTX9_9FLOR</name>
<dbReference type="GO" id="GO:0043190">
    <property type="term" value="C:ATP-binding cassette (ABC) transporter complex"/>
    <property type="evidence" value="ECO:0007669"/>
    <property type="project" value="InterPro"/>
</dbReference>
<evidence type="ECO:0000256" key="4">
    <source>
        <dbReference type="ARBA" id="ARBA00023136"/>
    </source>
</evidence>
<evidence type="ECO:0000256" key="2">
    <source>
        <dbReference type="ARBA" id="ARBA00022692"/>
    </source>
</evidence>
<feature type="domain" description="ABC transmembrane type-2" evidence="6">
    <location>
        <begin position="49"/>
        <end position="292"/>
    </location>
</feature>
<dbReference type="PRINTS" id="PR00164">
    <property type="entry name" value="ABC2TRNSPORT"/>
</dbReference>
<dbReference type="Pfam" id="PF01061">
    <property type="entry name" value="ABC2_membrane"/>
    <property type="match status" value="1"/>
</dbReference>
<dbReference type="PIRSF" id="PIRSF006648">
    <property type="entry name" value="DrrB"/>
    <property type="match status" value="1"/>
</dbReference>
<keyword evidence="7" id="KW-0934">Plastid</keyword>
<organism evidence="7">
    <name type="scientific">Dasysiphonia japonica</name>
    <dbReference type="NCBI Taxonomy" id="2506492"/>
    <lineage>
        <taxon>Eukaryota</taxon>
        <taxon>Rhodophyta</taxon>
        <taxon>Florideophyceae</taxon>
        <taxon>Rhodymeniophycidae</taxon>
        <taxon>Ceramiales</taxon>
        <taxon>Dasyaceae</taxon>
        <taxon>Dasysiphonia</taxon>
    </lineage>
</organism>
<geneLocation type="plastid" evidence="7"/>
<dbReference type="PROSITE" id="PS51012">
    <property type="entry name" value="ABC_TM2"/>
    <property type="match status" value="1"/>
</dbReference>
<evidence type="ECO:0000256" key="1">
    <source>
        <dbReference type="ARBA" id="ARBA00004141"/>
    </source>
</evidence>
<gene>
    <name evidence="7" type="primary">ycf38</name>
</gene>
<reference evidence="7" key="2">
    <citation type="submission" date="2019-04" db="EMBL/GenBank/DDBJ databases">
        <authorList>
            <person name="Pasella M."/>
        </authorList>
    </citation>
    <scope>NUCLEOTIDE SEQUENCE</scope>
    <source>
        <strain evidence="7">PD2948_4</strain>
    </source>
</reference>
<evidence type="ECO:0000256" key="5">
    <source>
        <dbReference type="SAM" id="Phobius"/>
    </source>
</evidence>
<keyword evidence="4 5" id="KW-0472">Membrane</keyword>
<dbReference type="PANTHER" id="PTHR43229:SF2">
    <property type="entry name" value="NODULATION PROTEIN J"/>
    <property type="match status" value="1"/>
</dbReference>
<evidence type="ECO:0000256" key="3">
    <source>
        <dbReference type="ARBA" id="ARBA00022989"/>
    </source>
</evidence>
<feature type="transmembrane region" description="Helical" evidence="5">
    <location>
        <begin position="224"/>
        <end position="246"/>
    </location>
</feature>
<dbReference type="EMBL" id="MK814643">
    <property type="protein sequence ID" value="QCI05880.1"/>
    <property type="molecule type" value="Genomic_DNA"/>
</dbReference>
<reference evidence="7" key="1">
    <citation type="journal article" date="2019" name="Mol. Phylogenet. Evol.">
        <title>Morphological evolution and classification of the red algal order Ceramiales inferred using plastid phylogenomics.</title>
        <authorList>
            <person name="Diaz-Tapia P."/>
            <person name="Pasella M.M."/>
            <person name="Verbruggen H."/>
            <person name="Maggs C.A."/>
        </authorList>
    </citation>
    <scope>NUCLEOTIDE SEQUENCE</scope>
    <source>
        <strain evidence="7">PD2948_4</strain>
    </source>
</reference>
<keyword evidence="2 5" id="KW-0812">Transmembrane</keyword>
<evidence type="ECO:0000313" key="7">
    <source>
        <dbReference type="EMBL" id="QCI05880.1"/>
    </source>
</evidence>